<keyword evidence="7 15" id="KW-0375">Hydrogen ion transport</keyword>
<evidence type="ECO:0000256" key="2">
    <source>
        <dbReference type="ARBA" id="ARBA00005513"/>
    </source>
</evidence>
<comment type="function">
    <text evidence="12 15">F(1)F(0) ATP synthase produces ATP from ADP in the presence of a proton or sodium gradient. F-type ATPases consist of two structural domains, F(1) containing the extramembraneous catalytic core and F(0) containing the membrane proton channel, linked together by a central stalk and a peripheral stalk. During catalysis, ATP synthesis in the catalytic domain of F(1) is coupled via a rotary mechanism of the central stalk subunits to proton translocation.</text>
</comment>
<protein>
    <recommendedName>
        <fullName evidence="15">ATP synthase subunit b</fullName>
    </recommendedName>
    <alternativeName>
        <fullName evidence="15">ATP synthase F(0) sector subunit b</fullName>
    </alternativeName>
    <alternativeName>
        <fullName evidence="15">ATPase subunit I</fullName>
    </alternativeName>
    <alternativeName>
        <fullName evidence="15">F-type ATPase subunit b</fullName>
        <shortName evidence="15">F-ATPase subunit b</shortName>
    </alternativeName>
</protein>
<keyword evidence="8 15" id="KW-1133">Transmembrane helix</keyword>
<evidence type="ECO:0000256" key="16">
    <source>
        <dbReference type="RuleBase" id="RU003848"/>
    </source>
</evidence>
<evidence type="ECO:0000256" key="13">
    <source>
        <dbReference type="ARBA" id="ARBA00025614"/>
    </source>
</evidence>
<comment type="subunit">
    <text evidence="14 15">F-type ATPases have 2 components, F(1) - the catalytic core - and F(0) - the membrane proton channel. F(1) has five subunits: alpha(3), beta(3), gamma(1), delta(1), epsilon(1). F(0) has three main subunits: a(1), b(2) and c(10-14). The alpha and beta chains form an alternating ring which encloses part of the gamma chain. F(1) is attached to F(0) by a central stalk formed by the gamma and epsilon chains, while a peripheral stalk is formed by the delta and b chains.</text>
</comment>
<keyword evidence="6 15" id="KW-0812">Transmembrane</keyword>
<dbReference type="GO" id="GO:0005886">
    <property type="term" value="C:plasma membrane"/>
    <property type="evidence" value="ECO:0007669"/>
    <property type="project" value="UniProtKB-SubCell"/>
</dbReference>
<dbReference type="GO" id="GO:0045259">
    <property type="term" value="C:proton-transporting ATP synthase complex"/>
    <property type="evidence" value="ECO:0007669"/>
    <property type="project" value="UniProtKB-KW"/>
</dbReference>
<dbReference type="Pfam" id="PF00430">
    <property type="entry name" value="ATP-synt_B"/>
    <property type="match status" value="1"/>
</dbReference>
<feature type="compositionally biased region" description="Low complexity" evidence="18">
    <location>
        <begin position="80"/>
        <end position="92"/>
    </location>
</feature>
<comment type="caution">
    <text evidence="19">The sequence shown here is derived from an EMBL/GenBank/DDBJ whole genome shotgun (WGS) entry which is preliminary data.</text>
</comment>
<evidence type="ECO:0000256" key="14">
    <source>
        <dbReference type="ARBA" id="ARBA00025830"/>
    </source>
</evidence>
<dbReference type="GO" id="GO:0046961">
    <property type="term" value="F:proton-transporting ATPase activity, rotational mechanism"/>
    <property type="evidence" value="ECO:0007669"/>
    <property type="project" value="TreeGrafter"/>
</dbReference>
<evidence type="ECO:0000256" key="10">
    <source>
        <dbReference type="ARBA" id="ARBA00023136"/>
    </source>
</evidence>
<keyword evidence="4 15" id="KW-1003">Cell membrane</keyword>
<dbReference type="Proteomes" id="UP001144323">
    <property type="component" value="Unassembled WGS sequence"/>
</dbReference>
<accession>A0A9W6GZG7</accession>
<dbReference type="HAMAP" id="MF_01398">
    <property type="entry name" value="ATP_synth_b_bprime"/>
    <property type="match status" value="1"/>
</dbReference>
<feature type="transmembrane region" description="Helical" evidence="15">
    <location>
        <begin position="6"/>
        <end position="27"/>
    </location>
</feature>
<keyword evidence="20" id="KW-1185">Reference proteome</keyword>
<comment type="function">
    <text evidence="13">Component of the F(0) channel, it forms part of the peripheral stalk, linking F(1) to F(0). The b'-subunit is a diverged and duplicated form of b found in plants and photosynthetic bacteria.</text>
</comment>
<keyword evidence="10 15" id="KW-0472">Membrane</keyword>
<evidence type="ECO:0000256" key="9">
    <source>
        <dbReference type="ARBA" id="ARBA00023065"/>
    </source>
</evidence>
<sequence length="248" mass="27233">MTFDWWTLGLQTINFAILVWLLHRLLYKPTLNMIDARRQEMEKQSSEANAAAEEAKRLLAATEAERLAVSGEREAMLKTASAAAEQASQARRAQAESDAEAILEEGRKTLADERAQAALAARSISLDLTDQVAERLLGEMPTDVRTEPWFAKLEGQLASLPETERAALVDSEHGGDPAVTIVTPLPLDNNTKEIWCARLRGSLGAQVSFEFNVDPNLVAGAELHFRNATLGYSWRSAFGAIRSELIAT</sequence>
<dbReference type="InterPro" id="IPR050059">
    <property type="entry name" value="ATP_synthase_B_chain"/>
</dbReference>
<dbReference type="InterPro" id="IPR002146">
    <property type="entry name" value="ATP_synth_b/b'su_bac/chlpt"/>
</dbReference>
<keyword evidence="17" id="KW-0175">Coiled coil</keyword>
<evidence type="ECO:0000256" key="8">
    <source>
        <dbReference type="ARBA" id="ARBA00022989"/>
    </source>
</evidence>
<comment type="subcellular location">
    <subcellularLocation>
        <location evidence="1">Cell inner membrane</location>
        <topology evidence="1">Single-pass membrane protein</topology>
    </subcellularLocation>
    <subcellularLocation>
        <location evidence="15">Cell membrane</location>
        <topology evidence="15">Single-pass membrane protein</topology>
    </subcellularLocation>
</comment>
<evidence type="ECO:0000313" key="20">
    <source>
        <dbReference type="Proteomes" id="UP001144323"/>
    </source>
</evidence>
<feature type="coiled-coil region" evidence="17">
    <location>
        <begin position="34"/>
        <end position="65"/>
    </location>
</feature>
<evidence type="ECO:0000313" key="19">
    <source>
        <dbReference type="EMBL" id="GLI95837.1"/>
    </source>
</evidence>
<evidence type="ECO:0000256" key="4">
    <source>
        <dbReference type="ARBA" id="ARBA00022475"/>
    </source>
</evidence>
<evidence type="ECO:0000256" key="5">
    <source>
        <dbReference type="ARBA" id="ARBA00022547"/>
    </source>
</evidence>
<keyword evidence="9 15" id="KW-0406">Ion transport</keyword>
<feature type="region of interest" description="Disordered" evidence="18">
    <location>
        <begin position="80"/>
        <end position="99"/>
    </location>
</feature>
<evidence type="ECO:0000256" key="12">
    <source>
        <dbReference type="ARBA" id="ARBA00025198"/>
    </source>
</evidence>
<evidence type="ECO:0000256" key="1">
    <source>
        <dbReference type="ARBA" id="ARBA00004377"/>
    </source>
</evidence>
<dbReference type="EMBL" id="BSEC01000005">
    <property type="protein sequence ID" value="GLI95837.1"/>
    <property type="molecule type" value="Genomic_DNA"/>
</dbReference>
<evidence type="ECO:0000256" key="17">
    <source>
        <dbReference type="SAM" id="Coils"/>
    </source>
</evidence>
<dbReference type="AlphaFoldDB" id="A0A9W6GZG7"/>
<evidence type="ECO:0000256" key="11">
    <source>
        <dbReference type="ARBA" id="ARBA00023310"/>
    </source>
</evidence>
<dbReference type="RefSeq" id="WP_281806880.1">
    <property type="nucleotide sequence ID" value="NZ_BSEC01000005.1"/>
</dbReference>
<dbReference type="CDD" id="cd06503">
    <property type="entry name" value="ATP-synt_Fo_b"/>
    <property type="match status" value="1"/>
</dbReference>
<dbReference type="PANTHER" id="PTHR33445">
    <property type="entry name" value="ATP SYNTHASE SUBUNIT B', CHLOROPLASTIC"/>
    <property type="match status" value="1"/>
</dbReference>
<reference evidence="19" key="1">
    <citation type="journal article" date="2023" name="Int. J. Syst. Evol. Microbiol.">
        <title>Methylocystis iwaonis sp. nov., a type II methane-oxidizing bacterium from surface soil of a rice paddy field in Japan, and emended description of the genus Methylocystis (ex Whittenbury et al. 1970) Bowman et al. 1993.</title>
        <authorList>
            <person name="Kaise H."/>
            <person name="Sawadogo J.B."/>
            <person name="Alam M.S."/>
            <person name="Ueno C."/>
            <person name="Dianou D."/>
            <person name="Shinjo R."/>
            <person name="Asakawa S."/>
        </authorList>
    </citation>
    <scope>NUCLEOTIDE SEQUENCE</scope>
    <source>
        <strain evidence="19">LMG27198</strain>
    </source>
</reference>
<dbReference type="PANTHER" id="PTHR33445:SF2">
    <property type="entry name" value="ATP SYNTHASE SUBUNIT B', CHLOROPLASTIC"/>
    <property type="match status" value="1"/>
</dbReference>
<gene>
    <name evidence="15" type="primary">atpF</name>
    <name evidence="19" type="ORF">LMG27198_48290</name>
</gene>
<keyword evidence="5 15" id="KW-0138">CF(0)</keyword>
<proteinExistence type="inferred from homology"/>
<evidence type="ECO:0000256" key="3">
    <source>
        <dbReference type="ARBA" id="ARBA00022448"/>
    </source>
</evidence>
<keyword evidence="3 15" id="KW-0813">Transport</keyword>
<name>A0A9W6GZG7_9HYPH</name>
<evidence type="ECO:0000256" key="18">
    <source>
        <dbReference type="SAM" id="MobiDB-lite"/>
    </source>
</evidence>
<evidence type="ECO:0000256" key="7">
    <source>
        <dbReference type="ARBA" id="ARBA00022781"/>
    </source>
</evidence>
<keyword evidence="11 15" id="KW-0066">ATP synthesis</keyword>
<evidence type="ECO:0000256" key="6">
    <source>
        <dbReference type="ARBA" id="ARBA00022692"/>
    </source>
</evidence>
<evidence type="ECO:0000256" key="15">
    <source>
        <dbReference type="HAMAP-Rule" id="MF_01398"/>
    </source>
</evidence>
<dbReference type="GO" id="GO:0046933">
    <property type="term" value="F:proton-transporting ATP synthase activity, rotational mechanism"/>
    <property type="evidence" value="ECO:0007669"/>
    <property type="project" value="UniProtKB-UniRule"/>
</dbReference>
<comment type="similarity">
    <text evidence="2 15 16">Belongs to the ATPase B chain family.</text>
</comment>
<organism evidence="19 20">
    <name type="scientific">Methylocystis echinoides</name>
    <dbReference type="NCBI Taxonomy" id="29468"/>
    <lineage>
        <taxon>Bacteria</taxon>
        <taxon>Pseudomonadati</taxon>
        <taxon>Pseudomonadota</taxon>
        <taxon>Alphaproteobacteria</taxon>
        <taxon>Hyphomicrobiales</taxon>
        <taxon>Methylocystaceae</taxon>
        <taxon>Methylocystis</taxon>
    </lineage>
</organism>